<keyword evidence="4 6" id="KW-0067">ATP-binding</keyword>
<dbReference type="CDD" id="cd01992">
    <property type="entry name" value="TilS_N"/>
    <property type="match status" value="1"/>
</dbReference>
<keyword evidence="9" id="KW-1185">Reference proteome</keyword>
<comment type="function">
    <text evidence="6">Ligates lysine onto the cytidine present at position 34 of the AUA codon-specific tRNA(Ile) that contains the anticodon CAU, in an ATP-dependent manner. Cytidine is converted to lysidine, thus changing the amino acid specificity of the tRNA from methionine to isoleucine.</text>
</comment>
<dbReference type="PANTHER" id="PTHR43033">
    <property type="entry name" value="TRNA(ILE)-LYSIDINE SYNTHASE-RELATED"/>
    <property type="match status" value="1"/>
</dbReference>
<dbReference type="GO" id="GO:0032267">
    <property type="term" value="F:tRNA(Ile)-lysidine synthase activity"/>
    <property type="evidence" value="ECO:0007669"/>
    <property type="project" value="UniProtKB-EC"/>
</dbReference>
<comment type="subcellular location">
    <subcellularLocation>
        <location evidence="6">Cytoplasm</location>
    </subcellularLocation>
</comment>
<keyword evidence="1 6" id="KW-0436">Ligase</keyword>
<dbReference type="PANTHER" id="PTHR43033:SF1">
    <property type="entry name" value="TRNA(ILE)-LYSIDINE SYNTHASE-RELATED"/>
    <property type="match status" value="1"/>
</dbReference>
<name>A0ABU0JJI7_9HYPH</name>
<reference evidence="8 9" key="1">
    <citation type="submission" date="2023-07" db="EMBL/GenBank/DDBJ databases">
        <title>Genomic Encyclopedia of Type Strains, Phase IV (KMG-IV): sequencing the most valuable type-strain genomes for metagenomic binning, comparative biology and taxonomic classification.</title>
        <authorList>
            <person name="Goeker M."/>
        </authorList>
    </citation>
    <scope>NUCLEOTIDE SEQUENCE [LARGE SCALE GENOMIC DNA]</scope>
    <source>
        <strain evidence="8 9">DSM 19619</strain>
    </source>
</reference>
<dbReference type="SUPFAM" id="SSF52402">
    <property type="entry name" value="Adenine nucleotide alpha hydrolases-like"/>
    <property type="match status" value="1"/>
</dbReference>
<comment type="catalytic activity">
    <reaction evidence="5 6">
        <text>cytidine(34) in tRNA(Ile2) + L-lysine + ATP = lysidine(34) in tRNA(Ile2) + AMP + diphosphate + H(+)</text>
        <dbReference type="Rhea" id="RHEA:43744"/>
        <dbReference type="Rhea" id="RHEA-COMP:10625"/>
        <dbReference type="Rhea" id="RHEA-COMP:10670"/>
        <dbReference type="ChEBI" id="CHEBI:15378"/>
        <dbReference type="ChEBI" id="CHEBI:30616"/>
        <dbReference type="ChEBI" id="CHEBI:32551"/>
        <dbReference type="ChEBI" id="CHEBI:33019"/>
        <dbReference type="ChEBI" id="CHEBI:82748"/>
        <dbReference type="ChEBI" id="CHEBI:83665"/>
        <dbReference type="ChEBI" id="CHEBI:456215"/>
        <dbReference type="EC" id="6.3.4.19"/>
    </reaction>
</comment>
<accession>A0ABU0JJI7</accession>
<proteinExistence type="inferred from homology"/>
<evidence type="ECO:0000259" key="7">
    <source>
        <dbReference type="Pfam" id="PF01171"/>
    </source>
</evidence>
<evidence type="ECO:0000256" key="4">
    <source>
        <dbReference type="ARBA" id="ARBA00022840"/>
    </source>
</evidence>
<keyword evidence="3 6" id="KW-0547">Nucleotide-binding</keyword>
<feature type="binding site" evidence="6">
    <location>
        <begin position="37"/>
        <end position="42"/>
    </location>
    <ligand>
        <name>ATP</name>
        <dbReference type="ChEBI" id="CHEBI:30616"/>
    </ligand>
</feature>
<sequence>MAPTGAAAPAGAAIADPELDALLRGFEARPGLVLAVSGGADSTALMLLAARWRALGGATPIIVGTVDHGLRAEAAAECEAVAAQAARLALPCRILRWAAARPASRLQERARAARYALLAGLAREVGADALATAHTLDDQAETVLMRLARGSGIDGLAAMRPSTPRLGLTHLRPLLACPRAGLVATLREAGLSWVEDPSNADPRFERVRARRLLAGLAGAGLTAPRLAVLAARAGRAAEALDRTARALFAEIVSADGTGLRIAAAGFAAAAPELRLRLIALAAEAVAPAATDEAYPPRLERLEALGAAIEVARAAGRPLRRSFAGAVLGLDRSGALAVAAEGPRRRGSAVNAAVRRT</sequence>
<dbReference type="Pfam" id="PF01171">
    <property type="entry name" value="ATP_bind_3"/>
    <property type="match status" value="1"/>
</dbReference>
<dbReference type="Proteomes" id="UP001242480">
    <property type="component" value="Unassembled WGS sequence"/>
</dbReference>
<keyword evidence="6" id="KW-0963">Cytoplasm</keyword>
<evidence type="ECO:0000256" key="3">
    <source>
        <dbReference type="ARBA" id="ARBA00022741"/>
    </source>
</evidence>
<protein>
    <recommendedName>
        <fullName evidence="6">tRNA(Ile)-lysidine synthase</fullName>
        <ecNumber evidence="6">6.3.4.19</ecNumber>
    </recommendedName>
    <alternativeName>
        <fullName evidence="6">tRNA(Ile)-2-lysyl-cytidine synthase</fullName>
    </alternativeName>
    <alternativeName>
        <fullName evidence="6">tRNA(Ile)-lysidine synthetase</fullName>
    </alternativeName>
</protein>
<feature type="domain" description="tRNA(Ile)-lysidine/2-thiocytidine synthase N-terminal" evidence="7">
    <location>
        <begin position="32"/>
        <end position="211"/>
    </location>
</feature>
<comment type="domain">
    <text evidence="6">The N-terminal region contains the highly conserved SGGXDS motif, predicted to be a P-loop motif involved in ATP binding.</text>
</comment>
<keyword evidence="2 6" id="KW-0819">tRNA processing</keyword>
<organism evidence="8 9">
    <name type="scientific">Labrys wisconsinensis</name>
    <dbReference type="NCBI Taxonomy" id="425677"/>
    <lineage>
        <taxon>Bacteria</taxon>
        <taxon>Pseudomonadati</taxon>
        <taxon>Pseudomonadota</taxon>
        <taxon>Alphaproteobacteria</taxon>
        <taxon>Hyphomicrobiales</taxon>
        <taxon>Xanthobacteraceae</taxon>
        <taxon>Labrys</taxon>
    </lineage>
</organism>
<evidence type="ECO:0000256" key="1">
    <source>
        <dbReference type="ARBA" id="ARBA00022598"/>
    </source>
</evidence>
<dbReference type="InterPro" id="IPR012094">
    <property type="entry name" value="tRNA_Ile_lys_synt"/>
</dbReference>
<dbReference type="EC" id="6.3.4.19" evidence="6"/>
<evidence type="ECO:0000256" key="6">
    <source>
        <dbReference type="HAMAP-Rule" id="MF_01161"/>
    </source>
</evidence>
<evidence type="ECO:0000313" key="9">
    <source>
        <dbReference type="Proteomes" id="UP001242480"/>
    </source>
</evidence>
<comment type="similarity">
    <text evidence="6">Belongs to the tRNA(Ile)-lysidine synthase family.</text>
</comment>
<dbReference type="EMBL" id="JAUSVX010000023">
    <property type="protein sequence ID" value="MDQ0474447.1"/>
    <property type="molecule type" value="Genomic_DNA"/>
</dbReference>
<comment type="caution">
    <text evidence="8">The sequence shown here is derived from an EMBL/GenBank/DDBJ whole genome shotgun (WGS) entry which is preliminary data.</text>
</comment>
<dbReference type="NCBIfam" id="TIGR02432">
    <property type="entry name" value="lysidine_TilS_N"/>
    <property type="match status" value="1"/>
</dbReference>
<dbReference type="HAMAP" id="MF_01161">
    <property type="entry name" value="tRNA_Ile_lys_synt"/>
    <property type="match status" value="1"/>
</dbReference>
<dbReference type="InterPro" id="IPR014729">
    <property type="entry name" value="Rossmann-like_a/b/a_fold"/>
</dbReference>
<dbReference type="InterPro" id="IPR011063">
    <property type="entry name" value="TilS/TtcA_N"/>
</dbReference>
<dbReference type="RefSeq" id="WP_307284087.1">
    <property type="nucleotide sequence ID" value="NZ_JAUSVX010000023.1"/>
</dbReference>
<gene>
    <name evidence="6" type="primary">tilS</name>
    <name evidence="8" type="ORF">QO011_007488</name>
</gene>
<evidence type="ECO:0000256" key="2">
    <source>
        <dbReference type="ARBA" id="ARBA00022694"/>
    </source>
</evidence>
<evidence type="ECO:0000256" key="5">
    <source>
        <dbReference type="ARBA" id="ARBA00048539"/>
    </source>
</evidence>
<evidence type="ECO:0000313" key="8">
    <source>
        <dbReference type="EMBL" id="MDQ0474447.1"/>
    </source>
</evidence>
<dbReference type="InterPro" id="IPR012795">
    <property type="entry name" value="tRNA_Ile_lys_synt_N"/>
</dbReference>
<dbReference type="Gene3D" id="3.40.50.620">
    <property type="entry name" value="HUPs"/>
    <property type="match status" value="1"/>
</dbReference>